<name>A0A2T3B4S2_AMORE</name>
<accession>A0A2T3B4S2</accession>
<sequence>MIMWRNTVNIEVFRAIADRETFRKGIVEIIWDDAFLVTSLQREDAYLYDEPEDDPVEGCPSGFVRACKGNIKRLKDRKLEDLNGLPGHAARAQQVAAQLPLKKSPASKPLGMTSSDSLRSGELPSGLQHVSLQTNVEADPDAQATQPWSGGAIEHFSPLRTIFPVDKWPRLRHFGLSRFLVKQADVLALLAALPVTLRSVELSFLEFLDDGGTYRDLLTDMRDELGWQERATASRPKVTIGVPLTNTMPGRAVWIDDEVDNFLYGSGENPFGAKGERNPNNVAAGRGMVWDAFDPTHERPWASQDARLAAGSSRAEQ</sequence>
<evidence type="ECO:0000313" key="1">
    <source>
        <dbReference type="EMBL" id="PSS20644.1"/>
    </source>
</evidence>
<keyword evidence="2" id="KW-1185">Reference proteome</keyword>
<dbReference type="Proteomes" id="UP000241818">
    <property type="component" value="Unassembled WGS sequence"/>
</dbReference>
<dbReference type="RefSeq" id="XP_024721914.1">
    <property type="nucleotide sequence ID" value="XM_024863954.1"/>
</dbReference>
<protein>
    <submittedName>
        <fullName evidence="1">Uncharacterized protein</fullName>
    </submittedName>
</protein>
<dbReference type="AlphaFoldDB" id="A0A2T3B4S2"/>
<dbReference type="EMBL" id="KZ679010">
    <property type="protein sequence ID" value="PSS20644.1"/>
    <property type="molecule type" value="Genomic_DNA"/>
</dbReference>
<reference evidence="1 2" key="1">
    <citation type="journal article" date="2018" name="New Phytol.">
        <title>Comparative genomics and transcriptomics depict ericoid mycorrhizal fungi as versatile saprotrophs and plant mutualists.</title>
        <authorList>
            <person name="Martino E."/>
            <person name="Morin E."/>
            <person name="Grelet G.A."/>
            <person name="Kuo A."/>
            <person name="Kohler A."/>
            <person name="Daghino S."/>
            <person name="Barry K.W."/>
            <person name="Cichocki N."/>
            <person name="Clum A."/>
            <person name="Dockter R.B."/>
            <person name="Hainaut M."/>
            <person name="Kuo R.C."/>
            <person name="LaButti K."/>
            <person name="Lindahl B.D."/>
            <person name="Lindquist E.A."/>
            <person name="Lipzen A."/>
            <person name="Khouja H.R."/>
            <person name="Magnuson J."/>
            <person name="Murat C."/>
            <person name="Ohm R.A."/>
            <person name="Singer S.W."/>
            <person name="Spatafora J.W."/>
            <person name="Wang M."/>
            <person name="Veneault-Fourrey C."/>
            <person name="Henrissat B."/>
            <person name="Grigoriev I.V."/>
            <person name="Martin F.M."/>
            <person name="Perotto S."/>
        </authorList>
    </citation>
    <scope>NUCLEOTIDE SEQUENCE [LARGE SCALE GENOMIC DNA]</scope>
    <source>
        <strain evidence="1 2">ATCC 22711</strain>
    </source>
</reference>
<proteinExistence type="predicted"/>
<organism evidence="1 2">
    <name type="scientific">Amorphotheca resinae ATCC 22711</name>
    <dbReference type="NCBI Taxonomy" id="857342"/>
    <lineage>
        <taxon>Eukaryota</taxon>
        <taxon>Fungi</taxon>
        <taxon>Dikarya</taxon>
        <taxon>Ascomycota</taxon>
        <taxon>Pezizomycotina</taxon>
        <taxon>Leotiomycetes</taxon>
        <taxon>Helotiales</taxon>
        <taxon>Amorphothecaceae</taxon>
        <taxon>Amorphotheca</taxon>
    </lineage>
</organism>
<gene>
    <name evidence="1" type="ORF">M430DRAFT_18797</name>
</gene>
<dbReference type="GeneID" id="36572035"/>
<dbReference type="STRING" id="857342.A0A2T3B4S2"/>
<dbReference type="InParanoid" id="A0A2T3B4S2"/>
<evidence type="ECO:0000313" key="2">
    <source>
        <dbReference type="Proteomes" id="UP000241818"/>
    </source>
</evidence>
<dbReference type="OrthoDB" id="3429862at2759"/>